<dbReference type="eggNOG" id="COG0745">
    <property type="taxonomic scope" value="Bacteria"/>
</dbReference>
<dbReference type="GO" id="GO:0043709">
    <property type="term" value="P:cell adhesion involved in single-species biofilm formation"/>
    <property type="evidence" value="ECO:0007669"/>
    <property type="project" value="TreeGrafter"/>
</dbReference>
<dbReference type="InterPro" id="IPR000160">
    <property type="entry name" value="GGDEF_dom"/>
</dbReference>
<dbReference type="Gene3D" id="3.40.50.2300">
    <property type="match status" value="1"/>
</dbReference>
<dbReference type="SUPFAM" id="SSF52172">
    <property type="entry name" value="CheY-like"/>
    <property type="match status" value="1"/>
</dbReference>
<reference evidence="6 8" key="2">
    <citation type="submission" date="2014-10" db="EMBL/GenBank/DDBJ databases">
        <title>Paracoccus sanguinis sp. nov., isolated from clinical specimens of New York State patients.</title>
        <authorList>
            <person name="Mingle L.A."/>
            <person name="Cole J.A."/>
            <person name="Lapierre P."/>
            <person name="Musser K.A."/>
        </authorList>
    </citation>
    <scope>NUCLEOTIDE SEQUENCE [LARGE SCALE GENOMIC DNA]</scope>
    <source>
        <strain evidence="6 8">JCM 14014</strain>
    </source>
</reference>
<gene>
    <name evidence="6" type="ORF">IT41_13510</name>
    <name evidence="7" type="ORF">SAMN04487972_11928</name>
</gene>
<reference evidence="6 8" key="1">
    <citation type="submission" date="2014-09" db="EMBL/GenBank/DDBJ databases">
        <authorList>
            <person name="McGinnis J.M."/>
            <person name="Wolfgang W.J."/>
        </authorList>
    </citation>
    <scope>NUCLEOTIDE SEQUENCE [LARGE SCALE GENOMIC DNA]</scope>
    <source>
        <strain evidence="6 8">JCM 14014</strain>
    </source>
</reference>
<evidence type="ECO:0000313" key="7">
    <source>
        <dbReference type="EMBL" id="SFA58002.1"/>
    </source>
</evidence>
<dbReference type="PROSITE" id="PS50110">
    <property type="entry name" value="RESPONSE_REGULATORY"/>
    <property type="match status" value="1"/>
</dbReference>
<dbReference type="InterPro" id="IPR001789">
    <property type="entry name" value="Sig_transdc_resp-reg_receiver"/>
</dbReference>
<dbReference type="AlphaFoldDB" id="A0A099F053"/>
<dbReference type="InterPro" id="IPR043128">
    <property type="entry name" value="Rev_trsase/Diguanyl_cyclase"/>
</dbReference>
<evidence type="ECO:0000259" key="5">
    <source>
        <dbReference type="PROSITE" id="PS50887"/>
    </source>
</evidence>
<dbReference type="Gene3D" id="3.30.70.270">
    <property type="match status" value="1"/>
</dbReference>
<dbReference type="Proteomes" id="UP000029846">
    <property type="component" value="Unassembled WGS sequence"/>
</dbReference>
<evidence type="ECO:0000259" key="4">
    <source>
        <dbReference type="PROSITE" id="PS50110"/>
    </source>
</evidence>
<proteinExistence type="predicted"/>
<dbReference type="CDD" id="cd01949">
    <property type="entry name" value="GGDEF"/>
    <property type="match status" value="1"/>
</dbReference>
<dbReference type="InterPro" id="IPR050469">
    <property type="entry name" value="Diguanylate_Cyclase"/>
</dbReference>
<dbReference type="RefSeq" id="WP_036742110.1">
    <property type="nucleotide sequence ID" value="NZ_FOJO01000019.1"/>
</dbReference>
<dbReference type="EC" id="2.7.7.65" evidence="1"/>
<dbReference type="GO" id="GO:0052621">
    <property type="term" value="F:diguanylate cyclase activity"/>
    <property type="evidence" value="ECO:0007669"/>
    <property type="project" value="UniProtKB-EC"/>
</dbReference>
<reference evidence="7 9" key="3">
    <citation type="submission" date="2016-10" db="EMBL/GenBank/DDBJ databases">
        <authorList>
            <person name="de Groot N.N."/>
        </authorList>
    </citation>
    <scope>NUCLEOTIDE SEQUENCE [LARGE SCALE GENOMIC DNA]</scope>
    <source>
        <strain evidence="7 9">CGMCC 1.6117</strain>
    </source>
</reference>
<dbReference type="FunFam" id="3.30.70.270:FF:000001">
    <property type="entry name" value="Diguanylate cyclase domain protein"/>
    <property type="match status" value="1"/>
</dbReference>
<feature type="domain" description="Response regulatory" evidence="4">
    <location>
        <begin position="4"/>
        <end position="117"/>
    </location>
</feature>
<dbReference type="InterPro" id="IPR029787">
    <property type="entry name" value="Nucleotide_cyclase"/>
</dbReference>
<feature type="domain" description="GGDEF" evidence="5">
    <location>
        <begin position="318"/>
        <end position="460"/>
    </location>
</feature>
<name>A0A099F053_9RHOB</name>
<evidence type="ECO:0000313" key="6">
    <source>
        <dbReference type="EMBL" id="KGJ03626.1"/>
    </source>
</evidence>
<dbReference type="Pfam" id="PF00990">
    <property type="entry name" value="GGDEF"/>
    <property type="match status" value="1"/>
</dbReference>
<organism evidence="6 8">
    <name type="scientific">Paracoccus halophilus</name>
    <dbReference type="NCBI Taxonomy" id="376733"/>
    <lineage>
        <taxon>Bacteria</taxon>
        <taxon>Pseudomonadati</taxon>
        <taxon>Pseudomonadota</taxon>
        <taxon>Alphaproteobacteria</taxon>
        <taxon>Rhodobacterales</taxon>
        <taxon>Paracoccaceae</taxon>
        <taxon>Paracoccus</taxon>
    </lineage>
</organism>
<dbReference type="SMART" id="SM00267">
    <property type="entry name" value="GGDEF"/>
    <property type="match status" value="1"/>
</dbReference>
<evidence type="ECO:0000313" key="8">
    <source>
        <dbReference type="Proteomes" id="UP000029846"/>
    </source>
</evidence>
<dbReference type="GO" id="GO:0000160">
    <property type="term" value="P:phosphorelay signal transduction system"/>
    <property type="evidence" value="ECO:0007669"/>
    <property type="project" value="InterPro"/>
</dbReference>
<dbReference type="PROSITE" id="PS50887">
    <property type="entry name" value="GGDEF"/>
    <property type="match status" value="1"/>
</dbReference>
<evidence type="ECO:0000256" key="2">
    <source>
        <dbReference type="ARBA" id="ARBA00034247"/>
    </source>
</evidence>
<dbReference type="GO" id="GO:1902201">
    <property type="term" value="P:negative regulation of bacterial-type flagellum-dependent cell motility"/>
    <property type="evidence" value="ECO:0007669"/>
    <property type="project" value="TreeGrafter"/>
</dbReference>
<comment type="caution">
    <text evidence="3">Lacks conserved residue(s) required for the propagation of feature annotation.</text>
</comment>
<dbReference type="InterPro" id="IPR011006">
    <property type="entry name" value="CheY-like_superfamily"/>
</dbReference>
<keyword evidence="8" id="KW-1185">Reference proteome</keyword>
<comment type="catalytic activity">
    <reaction evidence="2">
        <text>2 GTP = 3',3'-c-di-GMP + 2 diphosphate</text>
        <dbReference type="Rhea" id="RHEA:24898"/>
        <dbReference type="ChEBI" id="CHEBI:33019"/>
        <dbReference type="ChEBI" id="CHEBI:37565"/>
        <dbReference type="ChEBI" id="CHEBI:58805"/>
        <dbReference type="EC" id="2.7.7.65"/>
    </reaction>
</comment>
<dbReference type="eggNOG" id="COG3706">
    <property type="taxonomic scope" value="Bacteria"/>
</dbReference>
<dbReference type="Pfam" id="PF00072">
    <property type="entry name" value="Response_reg"/>
    <property type="match status" value="1"/>
</dbReference>
<dbReference type="EMBL" id="FOJO01000019">
    <property type="protein sequence ID" value="SFA58002.1"/>
    <property type="molecule type" value="Genomic_DNA"/>
</dbReference>
<accession>A0A099F053</accession>
<dbReference type="OrthoDB" id="9812260at2"/>
<dbReference type="EMBL" id="JRKN01000019">
    <property type="protein sequence ID" value="KGJ03626.1"/>
    <property type="molecule type" value="Genomic_DNA"/>
</dbReference>
<dbReference type="STRING" id="376733.SAMN04487972_11928"/>
<dbReference type="SMART" id="SM00448">
    <property type="entry name" value="REC"/>
    <property type="match status" value="1"/>
</dbReference>
<dbReference type="SUPFAM" id="SSF55073">
    <property type="entry name" value="Nucleotide cyclase"/>
    <property type="match status" value="1"/>
</dbReference>
<sequence length="464" mass="49447">MVGRILVIDGVPTNRITMKVRLRSACYEVAVAASGQEAIRIARQTHPQMVLIGRSLPDMSGAALCAEMRRLPLGADLPILIQATGAERVATLRAGASALIEPDGDELALLARIRGLLRHDGEVTREDALTGMAEPAAGFEHDSRPQAVFVGNQPATALGWRHALQGRVGFRITVSEAERALAEASVGRAPDLYLIAADIQQPGDGLRLLSELRSRPHSREAAFVIALRPERADMIPVALDLGAGDVLPWNLASPEAAPEAAIRLDTQLARKHQADRRRHETQRNMRWAMTDPLTGLHNRRFALPRLHELAVETGESGRDLAVMVLDLDRFKLVNDMHGHAAGDAVLAEIAARLAASLPEAALLARLGGEEFLAILPDCPMPAARRIAEDMRRAVMSAPVRLPDGSGQAELGVTISAGVAVLSAAEAASAPPDAEALLARADHALLAAKSSGRNRIVMAPLSMAA</sequence>
<protein>
    <recommendedName>
        <fullName evidence="1">diguanylate cyclase</fullName>
        <ecNumber evidence="1">2.7.7.65</ecNumber>
    </recommendedName>
</protein>
<evidence type="ECO:0000313" key="9">
    <source>
        <dbReference type="Proteomes" id="UP000182312"/>
    </source>
</evidence>
<dbReference type="GO" id="GO:0005886">
    <property type="term" value="C:plasma membrane"/>
    <property type="evidence" value="ECO:0007669"/>
    <property type="project" value="TreeGrafter"/>
</dbReference>
<dbReference type="Proteomes" id="UP000182312">
    <property type="component" value="Unassembled WGS sequence"/>
</dbReference>
<evidence type="ECO:0000256" key="1">
    <source>
        <dbReference type="ARBA" id="ARBA00012528"/>
    </source>
</evidence>
<dbReference type="PANTHER" id="PTHR45138:SF9">
    <property type="entry name" value="DIGUANYLATE CYCLASE DGCM-RELATED"/>
    <property type="match status" value="1"/>
</dbReference>
<evidence type="ECO:0000256" key="3">
    <source>
        <dbReference type="PROSITE-ProRule" id="PRU00169"/>
    </source>
</evidence>
<dbReference type="NCBIfam" id="TIGR00254">
    <property type="entry name" value="GGDEF"/>
    <property type="match status" value="1"/>
</dbReference>
<dbReference type="PANTHER" id="PTHR45138">
    <property type="entry name" value="REGULATORY COMPONENTS OF SENSORY TRANSDUCTION SYSTEM"/>
    <property type="match status" value="1"/>
</dbReference>